<dbReference type="AlphaFoldDB" id="A0A9E2S8W6"/>
<name>A0A9E2S8W6_9BACT</name>
<keyword evidence="3" id="KW-1185">Reference proteome</keyword>
<protein>
    <submittedName>
        <fullName evidence="2">DUF695 domain-containing protein</fullName>
    </submittedName>
</protein>
<feature type="domain" description="DUF695" evidence="1">
    <location>
        <begin position="238"/>
        <end position="359"/>
    </location>
</feature>
<organism evidence="2 3">
    <name type="scientific">Pinibacter aurantiacus</name>
    <dbReference type="NCBI Taxonomy" id="2851599"/>
    <lineage>
        <taxon>Bacteria</taxon>
        <taxon>Pseudomonadati</taxon>
        <taxon>Bacteroidota</taxon>
        <taxon>Chitinophagia</taxon>
        <taxon>Chitinophagales</taxon>
        <taxon>Chitinophagaceae</taxon>
        <taxon>Pinibacter</taxon>
    </lineage>
</organism>
<evidence type="ECO:0000259" key="1">
    <source>
        <dbReference type="Pfam" id="PF05117"/>
    </source>
</evidence>
<proteinExistence type="predicted"/>
<dbReference type="InterPro" id="IPR016097">
    <property type="entry name" value="DUF695"/>
</dbReference>
<dbReference type="RefSeq" id="WP_217792219.1">
    <property type="nucleotide sequence ID" value="NZ_JAHSPG010000012.1"/>
</dbReference>
<reference evidence="2" key="1">
    <citation type="submission" date="2021-06" db="EMBL/GenBank/DDBJ databases">
        <authorList>
            <person name="Huq M.A."/>
        </authorList>
    </citation>
    <scope>NUCLEOTIDE SEQUENCE</scope>
    <source>
        <strain evidence="2">MAH-26</strain>
    </source>
</reference>
<evidence type="ECO:0000313" key="3">
    <source>
        <dbReference type="Proteomes" id="UP000812270"/>
    </source>
</evidence>
<evidence type="ECO:0000313" key="2">
    <source>
        <dbReference type="EMBL" id="MBV4358506.1"/>
    </source>
</evidence>
<comment type="caution">
    <text evidence="2">The sequence shown here is derived from an EMBL/GenBank/DDBJ whole genome shotgun (WGS) entry which is preliminary data.</text>
</comment>
<dbReference type="Proteomes" id="UP000812270">
    <property type="component" value="Unassembled WGS sequence"/>
</dbReference>
<gene>
    <name evidence="2" type="ORF">KTO63_15185</name>
</gene>
<sequence>MSLLKKNFKKKVTASYENFWNWFCMNEQMFFKIVETGDNIQTDFFDQLSPQLDEIKETIYYVAGMHTSGIAELAFAADGEIENIVFIEELVAAAPTLPNWKFAALKPAVHIDEINLEISGYKFSKEKLHFFPNQDPDFPDEIDVTIVFDDFNEEDKTAISTGVYIFMDNFLGELNATTTIDFLTIAGRESSQTDLIPIEKLKDYLIWREKEFIERYEETWRDTEKDEYSGLSAKLPNGHEMVAVINTSLMNWDSKPSHPWILTVKIEYDGRRHNGMPDKKTTAMIEELEAELIKELPDSEGFLNFGNQTGGNKREVYFVCKDFRKPSKILHYMSLKNAGKMDLSFDIYKDKYWRTFTHFVNALMP</sequence>
<dbReference type="EMBL" id="JAHSPG010000012">
    <property type="protein sequence ID" value="MBV4358506.1"/>
    <property type="molecule type" value="Genomic_DNA"/>
</dbReference>
<dbReference type="Pfam" id="PF05117">
    <property type="entry name" value="DUF695"/>
    <property type="match status" value="1"/>
</dbReference>
<accession>A0A9E2S8W6</accession>